<dbReference type="HOGENOM" id="CLU_705535_0_0_9"/>
<accession>E0RVU0</accession>
<dbReference type="STRING" id="515622.bpr_I2515"/>
<dbReference type="PANTHER" id="PTHR33886:SF8">
    <property type="entry name" value="UNSATURATED RHAMNOGALACTURONAN HYDROLASE (EUROFUNG)"/>
    <property type="match status" value="1"/>
</dbReference>
<reference evidence="2 3" key="1">
    <citation type="journal article" date="2010" name="PLoS ONE">
        <title>The glycobiome of the rumen bacterium Butyrivibrio proteoclasticus B316(T) highlights adaptation to a polysaccharide-rich environment.</title>
        <authorList>
            <person name="Kelly W.J."/>
            <person name="Leahy S.C."/>
            <person name="Altermann E."/>
            <person name="Yeoman C.J."/>
            <person name="Dunne J.C."/>
            <person name="Kong Z."/>
            <person name="Pacheco D.M."/>
            <person name="Li D."/>
            <person name="Noel S.J."/>
            <person name="Moon C.D."/>
            <person name="Cookson A.L."/>
            <person name="Attwood G.T."/>
        </authorList>
    </citation>
    <scope>NUCLEOTIDE SEQUENCE [LARGE SCALE GENOMIC DNA]</scope>
    <source>
        <strain evidence="3">ATCC 51982 / DSM 14932 / B316</strain>
    </source>
</reference>
<gene>
    <name evidence="2" type="primary">ugl88B</name>
    <name evidence="2" type="ordered locus">bpr_I2515</name>
</gene>
<dbReference type="RefSeq" id="WP_013281901.1">
    <property type="nucleotide sequence ID" value="NC_014387.1"/>
</dbReference>
<dbReference type="EC" id="3.2.1.-" evidence="2"/>
<dbReference type="GO" id="GO:0005975">
    <property type="term" value="P:carbohydrate metabolic process"/>
    <property type="evidence" value="ECO:0007669"/>
    <property type="project" value="InterPro"/>
</dbReference>
<keyword evidence="1 2" id="KW-0378">Hydrolase</keyword>
<dbReference type="InterPro" id="IPR010905">
    <property type="entry name" value="Glyco_hydro_88"/>
</dbReference>
<dbReference type="InterPro" id="IPR012341">
    <property type="entry name" value="6hp_glycosidase-like_sf"/>
</dbReference>
<evidence type="ECO:0000313" key="3">
    <source>
        <dbReference type="Proteomes" id="UP000001299"/>
    </source>
</evidence>
<evidence type="ECO:0000313" key="2">
    <source>
        <dbReference type="EMBL" id="ADL35248.1"/>
    </source>
</evidence>
<dbReference type="Proteomes" id="UP000001299">
    <property type="component" value="Chromosome 1"/>
</dbReference>
<dbReference type="Gene3D" id="1.50.10.10">
    <property type="match status" value="1"/>
</dbReference>
<organism evidence="2 3">
    <name type="scientific">Butyrivibrio proteoclasticus (strain ATCC 51982 / DSM 14932 / B316)</name>
    <name type="common">Clostridium proteoclasticum</name>
    <dbReference type="NCBI Taxonomy" id="515622"/>
    <lineage>
        <taxon>Bacteria</taxon>
        <taxon>Bacillati</taxon>
        <taxon>Bacillota</taxon>
        <taxon>Clostridia</taxon>
        <taxon>Lachnospirales</taxon>
        <taxon>Lachnospiraceae</taxon>
        <taxon>Butyrivibrio</taxon>
    </lineage>
</organism>
<dbReference type="InterPro" id="IPR052043">
    <property type="entry name" value="PolySaccharide_Degr_Enz"/>
</dbReference>
<keyword evidence="2" id="KW-0326">Glycosidase</keyword>
<name>E0RVU0_BUTPB</name>
<dbReference type="EMBL" id="CP001810">
    <property type="protein sequence ID" value="ADL35248.1"/>
    <property type="molecule type" value="Genomic_DNA"/>
</dbReference>
<dbReference type="PANTHER" id="PTHR33886">
    <property type="entry name" value="UNSATURATED RHAMNOGALACTURONAN HYDROLASE (EUROFUNG)"/>
    <property type="match status" value="1"/>
</dbReference>
<sequence length="402" mass="45468">MNEYELIVSRTADELNSIMKVSPAQRAKDTVKKLLGRSVRSKDPMFWPSGMLMLGLTEAISNCKDKQELDKKIHNALEDHFRLWQNNYGSRIRFIDDSLAGYCMLRLGEKEHLESFNAGWEVVRDYLKTAKVDNIGSFIYNPGMNNRNIFADGVGMATLFLAADVISKLMAGESSFEDNTQNDLHYYNESDYVAIMGKMYTQFMNYHMYGRDDNSGLLYHGYQVSVDKKAVSKEVTCERKGLLGWGRAHGWMMLGMSEAAMLEMEIDKRSTTFQGKSIFNIRPWFREMCDTAVCYQRKDGGWSWQINAVEGHIDMSATGMIAYSIAKAYEAGLFDGDDKEKEILKNSLIKAKESMLSHAHGGIVTDALGSCDDFAVHYQNYGNYPWGQGAVLAALSVINRIE</sequence>
<proteinExistence type="predicted"/>
<dbReference type="eggNOG" id="COG4225">
    <property type="taxonomic scope" value="Bacteria"/>
</dbReference>
<keyword evidence="3" id="KW-1185">Reference proteome</keyword>
<dbReference type="AlphaFoldDB" id="E0RVU0"/>
<dbReference type="SUPFAM" id="SSF48208">
    <property type="entry name" value="Six-hairpin glycosidases"/>
    <property type="match status" value="1"/>
</dbReference>
<dbReference type="Pfam" id="PF07470">
    <property type="entry name" value="Glyco_hydro_88"/>
    <property type="match status" value="1"/>
</dbReference>
<dbReference type="GO" id="GO:0016798">
    <property type="term" value="F:hydrolase activity, acting on glycosyl bonds"/>
    <property type="evidence" value="ECO:0007669"/>
    <property type="project" value="UniProtKB-KW"/>
</dbReference>
<dbReference type="KEGG" id="bpb:bpr_I2515"/>
<evidence type="ECO:0000256" key="1">
    <source>
        <dbReference type="ARBA" id="ARBA00022801"/>
    </source>
</evidence>
<dbReference type="InterPro" id="IPR008928">
    <property type="entry name" value="6-hairpin_glycosidase_sf"/>
</dbReference>
<protein>
    <submittedName>
        <fullName evidence="2">Unsaturated glucuronyl hydrolase Ugl88B</fullName>
        <ecNumber evidence="2">3.2.1.-</ecNumber>
    </submittedName>
</protein>